<reference evidence="2 3" key="1">
    <citation type="submission" date="2016-11" db="EMBL/GenBank/DDBJ databases">
        <authorList>
            <person name="Jaros S."/>
            <person name="Januszkiewicz K."/>
            <person name="Wedrychowicz H."/>
        </authorList>
    </citation>
    <scope>NUCLEOTIDE SEQUENCE [LARGE SCALE GENOMIC DNA]</scope>
    <source>
        <strain evidence="2 3">DSM 15929</strain>
    </source>
</reference>
<feature type="transmembrane region" description="Helical" evidence="1">
    <location>
        <begin position="42"/>
        <end position="60"/>
    </location>
</feature>
<dbReference type="OrthoDB" id="1976204at2"/>
<proteinExistence type="predicted"/>
<keyword evidence="1" id="KW-1133">Transmembrane helix</keyword>
<keyword evidence="1" id="KW-0472">Membrane</keyword>
<dbReference type="Proteomes" id="UP000184386">
    <property type="component" value="Unassembled WGS sequence"/>
</dbReference>
<evidence type="ECO:0000313" key="2">
    <source>
        <dbReference type="EMBL" id="SHK53706.1"/>
    </source>
</evidence>
<keyword evidence="1" id="KW-0812">Transmembrane</keyword>
<dbReference type="EMBL" id="FRAC01000013">
    <property type="protein sequence ID" value="SHK53706.1"/>
    <property type="molecule type" value="Genomic_DNA"/>
</dbReference>
<gene>
    <name evidence="2" type="ORF">SAMN02745136_02708</name>
</gene>
<dbReference type="RefSeq" id="WP_073276773.1">
    <property type="nucleotide sequence ID" value="NZ_FRAC01000013.1"/>
</dbReference>
<accession>A0A1M6TA43</accession>
<dbReference type="STRING" id="1121322.SAMN02745136_02708"/>
<dbReference type="AlphaFoldDB" id="A0A1M6TA43"/>
<keyword evidence="3" id="KW-1185">Reference proteome</keyword>
<evidence type="ECO:0000256" key="1">
    <source>
        <dbReference type="SAM" id="Phobius"/>
    </source>
</evidence>
<organism evidence="2 3">
    <name type="scientific">Anaerocolumna jejuensis DSM 15929</name>
    <dbReference type="NCBI Taxonomy" id="1121322"/>
    <lineage>
        <taxon>Bacteria</taxon>
        <taxon>Bacillati</taxon>
        <taxon>Bacillota</taxon>
        <taxon>Clostridia</taxon>
        <taxon>Lachnospirales</taxon>
        <taxon>Lachnospiraceae</taxon>
        <taxon>Anaerocolumna</taxon>
    </lineage>
</organism>
<protein>
    <submittedName>
        <fullName evidence="2">Uncharacterized protein</fullName>
    </submittedName>
</protein>
<sequence>MKKYKHKLNMLEPGCKMIKAIGVMALIGFFFCKLKMLRAGYLFIGIAVLIGVVLMLLLIIESHQDKVLNQQAVQERGKNGEGKN</sequence>
<name>A0A1M6TA43_9FIRM</name>
<feature type="transmembrane region" description="Helical" evidence="1">
    <location>
        <begin position="20"/>
        <end position="36"/>
    </location>
</feature>
<evidence type="ECO:0000313" key="3">
    <source>
        <dbReference type="Proteomes" id="UP000184386"/>
    </source>
</evidence>